<reference evidence="1 2" key="1">
    <citation type="journal article" date="2016" name="Nat. Commun.">
        <title>Thousands of microbial genomes shed light on interconnected biogeochemical processes in an aquifer system.</title>
        <authorList>
            <person name="Anantharaman K."/>
            <person name="Brown C.T."/>
            <person name="Hug L.A."/>
            <person name="Sharon I."/>
            <person name="Castelle C.J."/>
            <person name="Probst A.J."/>
            <person name="Thomas B.C."/>
            <person name="Singh A."/>
            <person name="Wilkins M.J."/>
            <person name="Karaoz U."/>
            <person name="Brodie E.L."/>
            <person name="Williams K.H."/>
            <person name="Hubbard S.S."/>
            <person name="Banfield J.F."/>
        </authorList>
    </citation>
    <scope>NUCLEOTIDE SEQUENCE [LARGE SCALE GENOMIC DNA]</scope>
</reference>
<dbReference type="Proteomes" id="UP000177310">
    <property type="component" value="Unassembled WGS sequence"/>
</dbReference>
<dbReference type="AlphaFoldDB" id="A0A1G1YKQ1"/>
<comment type="caution">
    <text evidence="1">The sequence shown here is derived from an EMBL/GenBank/DDBJ whole genome shotgun (WGS) entry which is preliminary data.</text>
</comment>
<accession>A0A1G1YKQ1</accession>
<evidence type="ECO:0000313" key="2">
    <source>
        <dbReference type="Proteomes" id="UP000177310"/>
    </source>
</evidence>
<dbReference type="InterPro" id="IPR012347">
    <property type="entry name" value="Ferritin-like"/>
</dbReference>
<dbReference type="EMBL" id="MHIL01000004">
    <property type="protein sequence ID" value="OGY52406.1"/>
    <property type="molecule type" value="Genomic_DNA"/>
</dbReference>
<sequence>MPAPIKREIKRAIVAEADLQDCYRRLAVRTGNPRVKAVLRDLLLMEEMNEVLLRSLNQSISS</sequence>
<dbReference type="Gene3D" id="1.20.1260.10">
    <property type="match status" value="1"/>
</dbReference>
<evidence type="ECO:0000313" key="1">
    <source>
        <dbReference type="EMBL" id="OGY52406.1"/>
    </source>
</evidence>
<gene>
    <name evidence="1" type="ORF">A3J59_00655</name>
</gene>
<proteinExistence type="predicted"/>
<protein>
    <submittedName>
        <fullName evidence="1">Uncharacterized protein</fullName>
    </submittedName>
</protein>
<dbReference type="InterPro" id="IPR009078">
    <property type="entry name" value="Ferritin-like_SF"/>
</dbReference>
<name>A0A1G1YKQ1_9BACT</name>
<dbReference type="SUPFAM" id="SSF47240">
    <property type="entry name" value="Ferritin-like"/>
    <property type="match status" value="1"/>
</dbReference>
<organism evidence="1 2">
    <name type="scientific">Candidatus Buchananbacteria bacterium RIFCSPHIGHO2_02_FULL_56_16</name>
    <dbReference type="NCBI Taxonomy" id="1797542"/>
    <lineage>
        <taxon>Bacteria</taxon>
        <taxon>Candidatus Buchananiibacteriota</taxon>
    </lineage>
</organism>